<proteinExistence type="predicted"/>
<feature type="region of interest" description="Disordered" evidence="1">
    <location>
        <begin position="264"/>
        <end position="394"/>
    </location>
</feature>
<dbReference type="EMBL" id="CAKKNE010000002">
    <property type="protein sequence ID" value="CAH0367479.1"/>
    <property type="molecule type" value="Genomic_DNA"/>
</dbReference>
<feature type="compositionally biased region" description="Basic and acidic residues" evidence="1">
    <location>
        <begin position="368"/>
        <end position="394"/>
    </location>
</feature>
<feature type="compositionally biased region" description="Low complexity" evidence="1">
    <location>
        <begin position="413"/>
        <end position="436"/>
    </location>
</feature>
<protein>
    <submittedName>
        <fullName evidence="2">Uncharacterized protein</fullName>
    </submittedName>
</protein>
<sequence>MAEAQIPCTYTLKDTKKESNWSYEDGALHVKNRLAILRDENGSKIGESLVLTAAQKAALEALGWCGGDRTCDDELKLKFPGTVTCCVQERDEPMPPPPPRARRKAAPLAPKPAKRFKQFRRPAAPVAQAPVQAEAEDDEPSEEKKPFAFLAGRNYGVRPRDAPPPPRPGGWAAAPPDAPVRTSRVVERCDGGFDDSWLGSDSDASDDEAPPPAGTRYDGGGYEAPPRQDAWAAQDALPPAAAPVADDAEQAALIDAMLDGAADQPAAPRNFAAPARVAPPAPPALSPPPAALSPPKPAPPAPPRRKPMPPLPRAPVPKPPAPKPPRRAQPPPPTDDDDDAFWAAAADAASRAEAAAGATAPVAFEDASVTRERQRREPRGPPLTGEERRQRAADAADAMYIDGLVTDARRAHPTAAAARSTAGALRAASAAAAARAPVIQRRGEDSSDDDDLLGGPRTARKPPRPPGAALDELEARTTATPMRRTDARAAADIADSWLAAQESSIQNDGARPKKTPSSTLPQGRDDELRAPEDDVRSFVATRLSRAKTPKTPRTRKEALVDLLVEPDLHTYRQARALVGSGLEAAFYHAARGALAAANDDATLDKNVVKRAGQVLAAARDGTLVDELRRGERDDQGHVFT</sequence>
<comment type="caution">
    <text evidence="2">The sequence shown here is derived from an EMBL/GenBank/DDBJ whole genome shotgun (WGS) entry which is preliminary data.</text>
</comment>
<feature type="compositionally biased region" description="Pro residues" evidence="1">
    <location>
        <begin position="277"/>
        <end position="333"/>
    </location>
</feature>
<feature type="compositionally biased region" description="Low complexity" evidence="1">
    <location>
        <begin position="341"/>
        <end position="364"/>
    </location>
</feature>
<evidence type="ECO:0000256" key="1">
    <source>
        <dbReference type="SAM" id="MobiDB-lite"/>
    </source>
</evidence>
<name>A0A8J2WU95_9STRA</name>
<organism evidence="2 3">
    <name type="scientific">Pelagomonas calceolata</name>
    <dbReference type="NCBI Taxonomy" id="35677"/>
    <lineage>
        <taxon>Eukaryota</taxon>
        <taxon>Sar</taxon>
        <taxon>Stramenopiles</taxon>
        <taxon>Ochrophyta</taxon>
        <taxon>Pelagophyceae</taxon>
        <taxon>Pelagomonadales</taxon>
        <taxon>Pelagomonadaceae</taxon>
        <taxon>Pelagomonas</taxon>
    </lineage>
</organism>
<feature type="compositionally biased region" description="Basic and acidic residues" evidence="1">
    <location>
        <begin position="523"/>
        <end position="533"/>
    </location>
</feature>
<evidence type="ECO:0000313" key="2">
    <source>
        <dbReference type="EMBL" id="CAH0367479.1"/>
    </source>
</evidence>
<feature type="compositionally biased region" description="Low complexity" evidence="1">
    <location>
        <begin position="228"/>
        <end position="245"/>
    </location>
</feature>
<evidence type="ECO:0000313" key="3">
    <source>
        <dbReference type="Proteomes" id="UP000789595"/>
    </source>
</evidence>
<gene>
    <name evidence="2" type="ORF">PECAL_2P05010</name>
</gene>
<accession>A0A8J2WU95</accession>
<feature type="compositionally biased region" description="Low complexity" evidence="1">
    <location>
        <begin position="265"/>
        <end position="276"/>
    </location>
</feature>
<keyword evidence="3" id="KW-1185">Reference proteome</keyword>
<feature type="region of interest" description="Disordered" evidence="1">
    <location>
        <begin position="411"/>
        <end position="490"/>
    </location>
</feature>
<dbReference type="AlphaFoldDB" id="A0A8J2WU95"/>
<feature type="compositionally biased region" description="Low complexity" evidence="1">
    <location>
        <begin position="122"/>
        <end position="133"/>
    </location>
</feature>
<reference evidence="2" key="1">
    <citation type="submission" date="2021-11" db="EMBL/GenBank/DDBJ databases">
        <authorList>
            <consortium name="Genoscope - CEA"/>
            <person name="William W."/>
        </authorList>
    </citation>
    <scope>NUCLEOTIDE SEQUENCE</scope>
</reference>
<feature type="region of interest" description="Disordered" evidence="1">
    <location>
        <begin position="503"/>
        <end position="533"/>
    </location>
</feature>
<dbReference type="Proteomes" id="UP000789595">
    <property type="component" value="Unassembled WGS sequence"/>
</dbReference>
<feature type="region of interest" description="Disordered" evidence="1">
    <location>
        <begin position="89"/>
        <end position="245"/>
    </location>
</feature>